<evidence type="ECO:0000313" key="12">
    <source>
        <dbReference type="Proteomes" id="UP000288789"/>
    </source>
</evidence>
<accession>A0A443YVM6</accession>
<dbReference type="RefSeq" id="WP_128353123.1">
    <property type="nucleotide sequence ID" value="NZ_CAXBCQ010000015.1"/>
</dbReference>
<evidence type="ECO:0000256" key="1">
    <source>
        <dbReference type="ARBA" id="ARBA00000553"/>
    </source>
</evidence>
<proteinExistence type="inferred from homology"/>
<keyword evidence="12" id="KW-1185">Reference proteome</keyword>
<dbReference type="Proteomes" id="UP000288789">
    <property type="component" value="Unassembled WGS sequence"/>
</dbReference>
<protein>
    <recommendedName>
        <fullName evidence="10">Purine nucleoside phosphorylase</fullName>
    </recommendedName>
</protein>
<dbReference type="PANTHER" id="PTHR30616">
    <property type="entry name" value="UNCHARACTERIZED PROTEIN YFIH"/>
    <property type="match status" value="1"/>
</dbReference>
<gene>
    <name evidence="11" type="primary">pgeF</name>
    <name evidence="11" type="ORF">EGC76_11350</name>
</gene>
<keyword evidence="3" id="KW-0808">Transferase</keyword>
<dbReference type="GO" id="GO:0016787">
    <property type="term" value="F:hydrolase activity"/>
    <property type="evidence" value="ECO:0007669"/>
    <property type="project" value="UniProtKB-KW"/>
</dbReference>
<comment type="caution">
    <text evidence="11">The sequence shown here is derived from an EMBL/GenBank/DDBJ whole genome shotgun (WGS) entry which is preliminary data.</text>
</comment>
<evidence type="ECO:0000256" key="9">
    <source>
        <dbReference type="ARBA" id="ARBA00049893"/>
    </source>
</evidence>
<evidence type="ECO:0000256" key="4">
    <source>
        <dbReference type="ARBA" id="ARBA00022723"/>
    </source>
</evidence>
<comment type="catalytic activity">
    <reaction evidence="1">
        <text>inosine + phosphate = alpha-D-ribose 1-phosphate + hypoxanthine</text>
        <dbReference type="Rhea" id="RHEA:27646"/>
        <dbReference type="ChEBI" id="CHEBI:17368"/>
        <dbReference type="ChEBI" id="CHEBI:17596"/>
        <dbReference type="ChEBI" id="CHEBI:43474"/>
        <dbReference type="ChEBI" id="CHEBI:57720"/>
        <dbReference type="EC" id="2.4.2.1"/>
    </reaction>
    <physiologicalReaction direction="left-to-right" evidence="1">
        <dbReference type="Rhea" id="RHEA:27647"/>
    </physiologicalReaction>
</comment>
<dbReference type="CDD" id="cd16833">
    <property type="entry name" value="YfiH"/>
    <property type="match status" value="1"/>
</dbReference>
<evidence type="ECO:0000256" key="5">
    <source>
        <dbReference type="ARBA" id="ARBA00022801"/>
    </source>
</evidence>
<evidence type="ECO:0000256" key="8">
    <source>
        <dbReference type="ARBA" id="ARBA00048968"/>
    </source>
</evidence>
<evidence type="ECO:0000256" key="3">
    <source>
        <dbReference type="ARBA" id="ARBA00022679"/>
    </source>
</evidence>
<sequence>MLMLDWALPPGIHAAISTVAQPGNVAAHVGADPAAVIRNRRALQRDAQLPCAPRWLAQIHSNQVVNFSEARPAAQADAIYSNQPESVCAVLTADCLPILLCSDNGNEIAAVHAGWRGLANGVIQNTLRQFQCPPQQIQAFIGPAISVAAFEVGDDVRAAFAELNLVDLSTFRPHKAGKWLADLPLLAERMLQAHGCLHIKQSGWCTYNDLRWYSYRRDAHCGRFASMIWKN</sequence>
<dbReference type="GO" id="GO:0017061">
    <property type="term" value="F:S-methyl-5-thioadenosine phosphorylase activity"/>
    <property type="evidence" value="ECO:0007669"/>
    <property type="project" value="UniProtKB-EC"/>
</dbReference>
<dbReference type="EMBL" id="RSFE01000012">
    <property type="protein sequence ID" value="RWU08051.1"/>
    <property type="molecule type" value="Genomic_DNA"/>
</dbReference>
<comment type="catalytic activity">
    <reaction evidence="7">
        <text>adenosine + H2O + H(+) = inosine + NH4(+)</text>
        <dbReference type="Rhea" id="RHEA:24408"/>
        <dbReference type="ChEBI" id="CHEBI:15377"/>
        <dbReference type="ChEBI" id="CHEBI:15378"/>
        <dbReference type="ChEBI" id="CHEBI:16335"/>
        <dbReference type="ChEBI" id="CHEBI:17596"/>
        <dbReference type="ChEBI" id="CHEBI:28938"/>
        <dbReference type="EC" id="3.5.4.4"/>
    </reaction>
    <physiologicalReaction direction="left-to-right" evidence="7">
        <dbReference type="Rhea" id="RHEA:24409"/>
    </physiologicalReaction>
</comment>
<evidence type="ECO:0000256" key="6">
    <source>
        <dbReference type="ARBA" id="ARBA00022833"/>
    </source>
</evidence>
<dbReference type="OrthoDB" id="4279at2"/>
<evidence type="ECO:0000256" key="2">
    <source>
        <dbReference type="ARBA" id="ARBA00007353"/>
    </source>
</evidence>
<evidence type="ECO:0000256" key="10">
    <source>
        <dbReference type="RuleBase" id="RU361274"/>
    </source>
</evidence>
<evidence type="ECO:0000313" key="11">
    <source>
        <dbReference type="EMBL" id="RWU08051.1"/>
    </source>
</evidence>
<organism evidence="11 12">
    <name type="scientific">Pseudidiomarina gelatinasegens</name>
    <dbReference type="NCBI Taxonomy" id="2487740"/>
    <lineage>
        <taxon>Bacteria</taxon>
        <taxon>Pseudomonadati</taxon>
        <taxon>Pseudomonadota</taxon>
        <taxon>Gammaproteobacteria</taxon>
        <taxon>Alteromonadales</taxon>
        <taxon>Idiomarinaceae</taxon>
        <taxon>Pseudidiomarina</taxon>
    </lineage>
</organism>
<keyword evidence="4" id="KW-0479">Metal-binding</keyword>
<dbReference type="AlphaFoldDB" id="A0A443YVM6"/>
<evidence type="ECO:0000256" key="7">
    <source>
        <dbReference type="ARBA" id="ARBA00047989"/>
    </source>
</evidence>
<keyword evidence="5" id="KW-0378">Hydrolase</keyword>
<dbReference type="SUPFAM" id="SSF64438">
    <property type="entry name" value="CNF1/YfiH-like putative cysteine hydrolases"/>
    <property type="match status" value="1"/>
</dbReference>
<dbReference type="PANTHER" id="PTHR30616:SF2">
    <property type="entry name" value="PURINE NUCLEOSIDE PHOSPHORYLASE LACC1"/>
    <property type="match status" value="1"/>
</dbReference>
<dbReference type="GO" id="GO:0005507">
    <property type="term" value="F:copper ion binding"/>
    <property type="evidence" value="ECO:0007669"/>
    <property type="project" value="TreeGrafter"/>
</dbReference>
<dbReference type="Pfam" id="PF02578">
    <property type="entry name" value="Cu-oxidase_4"/>
    <property type="match status" value="1"/>
</dbReference>
<comment type="catalytic activity">
    <reaction evidence="9">
        <text>S-methyl-5'-thioadenosine + phosphate = 5-(methylsulfanyl)-alpha-D-ribose 1-phosphate + adenine</text>
        <dbReference type="Rhea" id="RHEA:11852"/>
        <dbReference type="ChEBI" id="CHEBI:16708"/>
        <dbReference type="ChEBI" id="CHEBI:17509"/>
        <dbReference type="ChEBI" id="CHEBI:43474"/>
        <dbReference type="ChEBI" id="CHEBI:58533"/>
        <dbReference type="EC" id="2.4.2.28"/>
    </reaction>
    <physiologicalReaction direction="left-to-right" evidence="9">
        <dbReference type="Rhea" id="RHEA:11853"/>
    </physiologicalReaction>
</comment>
<dbReference type="InterPro" id="IPR003730">
    <property type="entry name" value="Cu_polyphenol_OxRdtase"/>
</dbReference>
<reference evidence="11 12" key="1">
    <citation type="submission" date="2018-12" db="EMBL/GenBank/DDBJ databases">
        <authorList>
            <person name="Li A."/>
            <person name="Zhang M."/>
            <person name="Zhu H."/>
        </authorList>
    </citation>
    <scope>NUCLEOTIDE SEQUENCE [LARGE SCALE GENOMIC DNA]</scope>
    <source>
        <strain evidence="11 12">R04H25</strain>
    </source>
</reference>
<dbReference type="NCBIfam" id="TIGR00726">
    <property type="entry name" value="peptidoglycan editing factor PgeF"/>
    <property type="match status" value="1"/>
</dbReference>
<keyword evidence="6" id="KW-0862">Zinc</keyword>
<comment type="similarity">
    <text evidence="2 10">Belongs to the purine nucleoside phosphorylase YfiH/LACC1 family.</text>
</comment>
<name>A0A443YVM6_9GAMM</name>
<dbReference type="Gene3D" id="3.60.140.10">
    <property type="entry name" value="CNF1/YfiH-like putative cysteine hydrolases"/>
    <property type="match status" value="1"/>
</dbReference>
<comment type="catalytic activity">
    <reaction evidence="8">
        <text>adenosine + phosphate = alpha-D-ribose 1-phosphate + adenine</text>
        <dbReference type="Rhea" id="RHEA:27642"/>
        <dbReference type="ChEBI" id="CHEBI:16335"/>
        <dbReference type="ChEBI" id="CHEBI:16708"/>
        <dbReference type="ChEBI" id="CHEBI:43474"/>
        <dbReference type="ChEBI" id="CHEBI:57720"/>
        <dbReference type="EC" id="2.4.2.1"/>
    </reaction>
    <physiologicalReaction direction="left-to-right" evidence="8">
        <dbReference type="Rhea" id="RHEA:27643"/>
    </physiologicalReaction>
</comment>
<dbReference type="InterPro" id="IPR011324">
    <property type="entry name" value="Cytotoxic_necrot_fac-like_cat"/>
</dbReference>
<dbReference type="InterPro" id="IPR038371">
    <property type="entry name" value="Cu_polyphenol_OxRdtase_sf"/>
</dbReference>